<dbReference type="Pfam" id="PF09524">
    <property type="entry name" value="Phg_2220_C"/>
    <property type="match status" value="1"/>
</dbReference>
<name>K6DT80_9BACI</name>
<protein>
    <recommendedName>
        <fullName evidence="1">Phage conserved hypothetical protein C-terminal domain-containing protein</fullName>
    </recommendedName>
</protein>
<keyword evidence="3" id="KW-1185">Reference proteome</keyword>
<dbReference type="RefSeq" id="WP_007083329.1">
    <property type="nucleotide sequence ID" value="NZ_AJLS01000008.1"/>
</dbReference>
<gene>
    <name evidence="2" type="ORF">BABA_01430</name>
</gene>
<dbReference type="EMBL" id="AJLS01000008">
    <property type="protein sequence ID" value="EKN71458.1"/>
    <property type="molecule type" value="Genomic_DNA"/>
</dbReference>
<dbReference type="eggNOG" id="COG3935">
    <property type="taxonomic scope" value="Bacteria"/>
</dbReference>
<evidence type="ECO:0000313" key="2">
    <source>
        <dbReference type="EMBL" id="EKN71458.1"/>
    </source>
</evidence>
<organism evidence="2 3">
    <name type="scientific">Neobacillus bataviensis LMG 21833</name>
    <dbReference type="NCBI Taxonomy" id="1117379"/>
    <lineage>
        <taxon>Bacteria</taxon>
        <taxon>Bacillati</taxon>
        <taxon>Bacillota</taxon>
        <taxon>Bacilli</taxon>
        <taxon>Bacillales</taxon>
        <taxon>Bacillaceae</taxon>
        <taxon>Neobacillus</taxon>
    </lineage>
</organism>
<dbReference type="Proteomes" id="UP000006316">
    <property type="component" value="Unassembled WGS sequence"/>
</dbReference>
<comment type="caution">
    <text evidence="2">The sequence shown here is derived from an EMBL/GenBank/DDBJ whole genome shotgun (WGS) entry which is preliminary data.</text>
</comment>
<dbReference type="AlphaFoldDB" id="K6DT80"/>
<evidence type="ECO:0000259" key="1">
    <source>
        <dbReference type="Pfam" id="PF09524"/>
    </source>
</evidence>
<proteinExistence type="predicted"/>
<dbReference type="PATRIC" id="fig|1117379.3.peg.300"/>
<evidence type="ECO:0000313" key="3">
    <source>
        <dbReference type="Proteomes" id="UP000006316"/>
    </source>
</evidence>
<dbReference type="OrthoDB" id="1258529at2"/>
<dbReference type="InterPro" id="IPR011741">
    <property type="entry name" value="Phg_2220_C"/>
</dbReference>
<accession>K6DT80</accession>
<dbReference type="NCBIfam" id="TIGR02220">
    <property type="entry name" value="phg_TIGR02220"/>
    <property type="match status" value="1"/>
</dbReference>
<feature type="domain" description="Phage conserved hypothetical protein C-terminal" evidence="1">
    <location>
        <begin position="150"/>
        <end position="222"/>
    </location>
</feature>
<reference evidence="2 3" key="1">
    <citation type="journal article" date="2012" name="Front. Microbiol.">
        <title>Redundancy and modularity in membrane-associated dissimilatory nitrate reduction in Bacillus.</title>
        <authorList>
            <person name="Heylen K."/>
            <person name="Keltjens J."/>
        </authorList>
    </citation>
    <scope>NUCLEOTIDE SEQUENCE [LARGE SCALE GENOMIC DNA]</scope>
    <source>
        <strain evidence="3">LMG 21833T</strain>
    </source>
</reference>
<sequence length="239" mass="28070">MSRLLINERPVMIIPSLAEKIGLNEAVVLQQIHYWLGISKHKIEGRTWVYNTYEEWQKQLPFWSVSTIKRTIRSLEMIGLLLSENWNQMKMDKTKWYSIDYEKLLEFDDSLPESQAAPIVERAPEEASEKMQDSAVHSSSVKKVIPYAEIIGYLNEKTGKNFKLSSIKTRELIHARYGEGFTLEDFTRVIDLKSADWQPDPVWNKFLRPETLFGTKFESYLNQQEGKKRQTEEDFNLDE</sequence>